<dbReference type="OMA" id="WGRTEHC"/>
<evidence type="ECO:0000256" key="7">
    <source>
        <dbReference type="ARBA" id="ARBA00023136"/>
    </source>
</evidence>
<dbReference type="HOGENOM" id="CLU_018035_1_1_1"/>
<dbReference type="eggNOG" id="KOG2801">
    <property type="taxonomic scope" value="Eukaryota"/>
</dbReference>
<sequence length="488" mass="56690">MAAAKRRQQMKSRLSTYVSVDLTDYAVVDHEDFNTALCWTPLTNKKHINEAKLLSYFDHFQIYATTPTALKKTVRKGVPLNQRAQLWFECSGGRTFLTKHPTLFDENLAEFVFPDPLPVTHYEAELDVSLDHLTERGVASLRRLLMMLYHEFPHIPSCPLLPAIASYFLLFMEDRECHACMSAILQSIDDNYFDCSQRSYAASLRTFQDLAKVLLKPVYRDVLNTVAKSKGEDKSIIFQDWMVWIFKYLPKDVVIRMIDCFMIEGRKIFYRMGLAILIIFHKHYLRNNREGLRTFSSTQLESIRQFVKFLPVSSDLLLKTGFNISGLSRKTMTKYFEHNKRLIDQGKLLYQFDKTTNAVVVGPLPDQNSNIVEPKQWSQIWNMIPDRFYIKVPIMLFTSAEHGCSLKTFYLKAADHEPMVLLIKTLEGEVFGAFVAASWERRKKHPNLSFFGTGESFLFTLTPEVESYYFERVLPNDEHLVKPIEKES</sequence>
<dbReference type="GO" id="GO:0005634">
    <property type="term" value="C:nucleus"/>
    <property type="evidence" value="ECO:0000318"/>
    <property type="project" value="GO_Central"/>
</dbReference>
<dbReference type="SUPFAM" id="SSF47923">
    <property type="entry name" value="Ypt/Rab-GAP domain of gyp1p"/>
    <property type="match status" value="2"/>
</dbReference>
<dbReference type="GO" id="GO:0030659">
    <property type="term" value="C:cytoplasmic vesicle membrane"/>
    <property type="evidence" value="ECO:0007669"/>
    <property type="project" value="UniProtKB-SubCell"/>
</dbReference>
<dbReference type="GeneID" id="6759841"/>
<dbReference type="Pfam" id="PF07534">
    <property type="entry name" value="TLD"/>
    <property type="match status" value="1"/>
</dbReference>
<dbReference type="FunCoup" id="B3SEF8">
    <property type="interactions" value="219"/>
</dbReference>
<comment type="subcellular location">
    <subcellularLocation>
        <location evidence="1">Cytoplasmic vesicle membrane</location>
    </subcellularLocation>
    <subcellularLocation>
        <location evidence="3">Endomembrane system</location>
        <topology evidence="3">Peripheral membrane protein</topology>
    </subcellularLocation>
    <subcellularLocation>
        <location evidence="2">Mitochondrion</location>
    </subcellularLocation>
    <subcellularLocation>
        <location evidence="9">Synapse</location>
    </subcellularLocation>
</comment>
<comment type="similarity">
    <text evidence="4">Belongs to the OXR1 family.</text>
</comment>
<dbReference type="OrthoDB" id="10065050at2759"/>
<dbReference type="RefSeq" id="XP_002118627.1">
    <property type="nucleotide sequence ID" value="XM_002118591.1"/>
</dbReference>
<evidence type="ECO:0000259" key="11">
    <source>
        <dbReference type="PROSITE" id="PS50086"/>
    </source>
</evidence>
<dbReference type="InterPro" id="IPR000195">
    <property type="entry name" value="Rab-GAP-TBC_dom"/>
</dbReference>
<dbReference type="PROSITE" id="PS51886">
    <property type="entry name" value="TLDC"/>
    <property type="match status" value="1"/>
</dbReference>
<name>B3SEF8_TRIAD</name>
<dbReference type="GO" id="GO:0006979">
    <property type="term" value="P:response to oxidative stress"/>
    <property type="evidence" value="ECO:0000318"/>
    <property type="project" value="GO_Central"/>
</dbReference>
<protein>
    <recommendedName>
        <fullName evidence="10">Oxidation resistance protein 1</fullName>
    </recommendedName>
</protein>
<evidence type="ECO:0000256" key="6">
    <source>
        <dbReference type="ARBA" id="ARBA00023128"/>
    </source>
</evidence>
<evidence type="ECO:0000259" key="12">
    <source>
        <dbReference type="PROSITE" id="PS51886"/>
    </source>
</evidence>
<evidence type="ECO:0000256" key="8">
    <source>
        <dbReference type="ARBA" id="ARBA00023329"/>
    </source>
</evidence>
<organism evidence="13 14">
    <name type="scientific">Trichoplax adhaerens</name>
    <name type="common">Trichoplax reptans</name>
    <dbReference type="NCBI Taxonomy" id="10228"/>
    <lineage>
        <taxon>Eukaryota</taxon>
        <taxon>Metazoa</taxon>
        <taxon>Placozoa</taxon>
        <taxon>Uniplacotomia</taxon>
        <taxon>Trichoplacea</taxon>
        <taxon>Trichoplacidae</taxon>
        <taxon>Trichoplax</taxon>
    </lineage>
</organism>
<dbReference type="SMART" id="SM00584">
    <property type="entry name" value="TLDc"/>
    <property type="match status" value="1"/>
</dbReference>
<dbReference type="Gene3D" id="1.10.472.80">
    <property type="entry name" value="Ypt/Rab-GAP domain of gyp1p, domain 3"/>
    <property type="match status" value="1"/>
</dbReference>
<reference evidence="13 14" key="1">
    <citation type="journal article" date="2008" name="Nature">
        <title>The Trichoplax genome and the nature of placozoans.</title>
        <authorList>
            <person name="Srivastava M."/>
            <person name="Begovic E."/>
            <person name="Chapman J."/>
            <person name="Putnam N.H."/>
            <person name="Hellsten U."/>
            <person name="Kawashima T."/>
            <person name="Kuo A."/>
            <person name="Mitros T."/>
            <person name="Salamov A."/>
            <person name="Carpenter M.L."/>
            <person name="Signorovitch A.Y."/>
            <person name="Moreno M.A."/>
            <person name="Kamm K."/>
            <person name="Grimwood J."/>
            <person name="Schmutz J."/>
            <person name="Shapiro H."/>
            <person name="Grigoriev I.V."/>
            <person name="Buss L.W."/>
            <person name="Schierwater B."/>
            <person name="Dellaporta S.L."/>
            <person name="Rokhsar D.S."/>
        </authorList>
    </citation>
    <scope>NUCLEOTIDE SEQUENCE [LARGE SCALE GENOMIC DNA]</scope>
    <source>
        <strain evidence="13 14">Grell-BS-1999</strain>
    </source>
</reference>
<feature type="domain" description="Rab-GAP TBC" evidence="11">
    <location>
        <begin position="77"/>
        <end position="265"/>
    </location>
</feature>
<feature type="domain" description="TLDc" evidence="12">
    <location>
        <begin position="370"/>
        <end position="488"/>
    </location>
</feature>
<evidence type="ECO:0000256" key="1">
    <source>
        <dbReference type="ARBA" id="ARBA00004156"/>
    </source>
</evidence>
<evidence type="ECO:0000256" key="9">
    <source>
        <dbReference type="ARBA" id="ARBA00034103"/>
    </source>
</evidence>
<dbReference type="CTD" id="6759841"/>
<dbReference type="EMBL" id="DS985475">
    <property type="protein sequence ID" value="EDV18887.1"/>
    <property type="molecule type" value="Genomic_DNA"/>
</dbReference>
<keyword evidence="14" id="KW-1185">Reference proteome</keyword>
<dbReference type="PANTHER" id="PTHR23354:SF62">
    <property type="entry name" value="MUSTARD, ISOFORM V"/>
    <property type="match status" value="1"/>
</dbReference>
<evidence type="ECO:0000313" key="14">
    <source>
        <dbReference type="Proteomes" id="UP000009022"/>
    </source>
</evidence>
<evidence type="ECO:0000313" key="13">
    <source>
        <dbReference type="EMBL" id="EDV18887.1"/>
    </source>
</evidence>
<dbReference type="GO" id="GO:0005739">
    <property type="term" value="C:mitochondrion"/>
    <property type="evidence" value="ECO:0007669"/>
    <property type="project" value="UniProtKB-SubCell"/>
</dbReference>
<dbReference type="AlphaFoldDB" id="B3SEF8"/>
<accession>B3SEF8</accession>
<keyword evidence="8" id="KW-0968">Cytoplasmic vesicle</keyword>
<dbReference type="InterPro" id="IPR035969">
    <property type="entry name" value="Rab-GAP_TBC_sf"/>
</dbReference>
<dbReference type="PROSITE" id="PS50086">
    <property type="entry name" value="TBC_RABGAP"/>
    <property type="match status" value="1"/>
</dbReference>
<evidence type="ECO:0000256" key="5">
    <source>
        <dbReference type="ARBA" id="ARBA00023018"/>
    </source>
</evidence>
<dbReference type="InParanoid" id="B3SEF8"/>
<proteinExistence type="inferred from homology"/>
<keyword evidence="6" id="KW-0496">Mitochondrion</keyword>
<evidence type="ECO:0000256" key="10">
    <source>
        <dbReference type="ARBA" id="ARBA00040604"/>
    </source>
</evidence>
<keyword evidence="7" id="KW-0472">Membrane</keyword>
<dbReference type="Proteomes" id="UP000009022">
    <property type="component" value="Unassembled WGS sequence"/>
</dbReference>
<keyword evidence="5" id="KW-0770">Synapse</keyword>
<evidence type="ECO:0000256" key="3">
    <source>
        <dbReference type="ARBA" id="ARBA00004184"/>
    </source>
</evidence>
<evidence type="ECO:0000256" key="4">
    <source>
        <dbReference type="ARBA" id="ARBA00009540"/>
    </source>
</evidence>
<dbReference type="GO" id="GO:0012505">
    <property type="term" value="C:endomembrane system"/>
    <property type="evidence" value="ECO:0007669"/>
    <property type="project" value="UniProtKB-SubCell"/>
</dbReference>
<dbReference type="PhylomeDB" id="B3SEF8"/>
<dbReference type="PANTHER" id="PTHR23354">
    <property type="entry name" value="NUCLEOLAR PROTEIN 7/ESTROGEN RECEPTOR COACTIVATOR-RELATED"/>
    <property type="match status" value="1"/>
</dbReference>
<gene>
    <name evidence="13" type="ORF">TRIADDRAFT_62648</name>
</gene>
<dbReference type="GO" id="GO:0045202">
    <property type="term" value="C:synapse"/>
    <property type="evidence" value="ECO:0007669"/>
    <property type="project" value="UniProtKB-SubCell"/>
</dbReference>
<dbReference type="Pfam" id="PF00566">
    <property type="entry name" value="RabGAP-TBC"/>
    <property type="match status" value="1"/>
</dbReference>
<dbReference type="STRING" id="10228.B3SEF8"/>
<dbReference type="KEGG" id="tad:TRIADDRAFT_62648"/>
<evidence type="ECO:0000256" key="2">
    <source>
        <dbReference type="ARBA" id="ARBA00004173"/>
    </source>
</evidence>
<dbReference type="SMART" id="SM00164">
    <property type="entry name" value="TBC"/>
    <property type="match status" value="1"/>
</dbReference>
<dbReference type="InterPro" id="IPR006571">
    <property type="entry name" value="TLDc_dom"/>
</dbReference>